<evidence type="ECO:0000313" key="2">
    <source>
        <dbReference type="EMBL" id="TRD18350.1"/>
    </source>
</evidence>
<dbReference type="Proteomes" id="UP000318590">
    <property type="component" value="Unassembled WGS sequence"/>
</dbReference>
<dbReference type="EMBL" id="VFSV01000020">
    <property type="protein sequence ID" value="TRD18350.1"/>
    <property type="molecule type" value="Genomic_DNA"/>
</dbReference>
<sequence length="141" mass="16022">MSYPVWPEELVQFERGGWQAAPQDGRRRSQNETGPPGFRRRFSATARRVDLALIVPQAGRARFWRFHTEDCAGGAQLFWMPDPSVSRARLLDHTGTPLLTGDGTPLLLSRLWLCLWGDQPPVESVEGDVEFRLTFSVWVMP</sequence>
<dbReference type="RefSeq" id="WP_142835022.1">
    <property type="nucleotide sequence ID" value="NZ_VFSV01000020.1"/>
</dbReference>
<protein>
    <submittedName>
        <fullName evidence="2">Uncharacterized protein</fullName>
    </submittedName>
</protein>
<organism evidence="2 3">
    <name type="scientific">Palleronia caenipelagi</name>
    <dbReference type="NCBI Taxonomy" id="2489174"/>
    <lineage>
        <taxon>Bacteria</taxon>
        <taxon>Pseudomonadati</taxon>
        <taxon>Pseudomonadota</taxon>
        <taxon>Alphaproteobacteria</taxon>
        <taxon>Rhodobacterales</taxon>
        <taxon>Roseobacteraceae</taxon>
        <taxon>Palleronia</taxon>
    </lineage>
</organism>
<comment type="caution">
    <text evidence="2">The sequence shown here is derived from an EMBL/GenBank/DDBJ whole genome shotgun (WGS) entry which is preliminary data.</text>
</comment>
<dbReference type="AlphaFoldDB" id="A0A547PW27"/>
<evidence type="ECO:0000313" key="3">
    <source>
        <dbReference type="Proteomes" id="UP000318590"/>
    </source>
</evidence>
<name>A0A547PW27_9RHOB</name>
<proteinExistence type="predicted"/>
<accession>A0A547PW27</accession>
<feature type="region of interest" description="Disordered" evidence="1">
    <location>
        <begin position="17"/>
        <end position="39"/>
    </location>
</feature>
<evidence type="ECO:0000256" key="1">
    <source>
        <dbReference type="SAM" id="MobiDB-lite"/>
    </source>
</evidence>
<keyword evidence="3" id="KW-1185">Reference proteome</keyword>
<reference evidence="2 3" key="1">
    <citation type="submission" date="2019-06" db="EMBL/GenBank/DDBJ databases">
        <title>Paenimaribius caenipelagi gen. nov., sp. nov., isolated from a tidal flat.</title>
        <authorList>
            <person name="Yoon J.-H."/>
        </authorList>
    </citation>
    <scope>NUCLEOTIDE SEQUENCE [LARGE SCALE GENOMIC DNA]</scope>
    <source>
        <strain evidence="2 3">JBTF-M29</strain>
    </source>
</reference>
<gene>
    <name evidence="2" type="ORF">FEV53_11890</name>
</gene>
<dbReference type="OrthoDB" id="7858450at2"/>